<reference evidence="5" key="1">
    <citation type="submission" date="2025-08" db="UniProtKB">
        <authorList>
            <consortium name="Ensembl"/>
        </authorList>
    </citation>
    <scope>IDENTIFICATION</scope>
</reference>
<dbReference type="InterPro" id="IPR050413">
    <property type="entry name" value="TCR_beta_variable"/>
</dbReference>
<dbReference type="AlphaFoldDB" id="A0A8D2KUP8"/>
<dbReference type="Ensembl" id="ENSVKKT00000008788.1">
    <property type="protein sequence ID" value="ENSVKKP00000008568.1"/>
    <property type="gene ID" value="ENSVKKG00000006097.1"/>
</dbReference>
<evidence type="ECO:0000313" key="5">
    <source>
        <dbReference type="Ensembl" id="ENSVKKP00000008568.1"/>
    </source>
</evidence>
<keyword evidence="6" id="KW-1185">Reference proteome</keyword>
<keyword evidence="2" id="KW-0391">Immunity</keyword>
<feature type="chain" id="PRO_5034631118" description="Immunoglobulin V-set domain-containing protein" evidence="3">
    <location>
        <begin position="21"/>
        <end position="137"/>
    </location>
</feature>
<dbReference type="GO" id="GO:0007166">
    <property type="term" value="P:cell surface receptor signaling pathway"/>
    <property type="evidence" value="ECO:0007669"/>
    <property type="project" value="TreeGrafter"/>
</dbReference>
<evidence type="ECO:0000256" key="1">
    <source>
        <dbReference type="ARBA" id="ARBA00022729"/>
    </source>
</evidence>
<organism evidence="5 6">
    <name type="scientific">Varanus komodoensis</name>
    <name type="common">Komodo dragon</name>
    <dbReference type="NCBI Taxonomy" id="61221"/>
    <lineage>
        <taxon>Eukaryota</taxon>
        <taxon>Metazoa</taxon>
        <taxon>Chordata</taxon>
        <taxon>Craniata</taxon>
        <taxon>Vertebrata</taxon>
        <taxon>Euteleostomi</taxon>
        <taxon>Lepidosauria</taxon>
        <taxon>Squamata</taxon>
        <taxon>Bifurcata</taxon>
        <taxon>Unidentata</taxon>
        <taxon>Episquamata</taxon>
        <taxon>Toxicofera</taxon>
        <taxon>Anguimorpha</taxon>
        <taxon>Paleoanguimorpha</taxon>
        <taxon>Varanoidea</taxon>
        <taxon>Varanidae</taxon>
        <taxon>Varanus</taxon>
    </lineage>
</organism>
<evidence type="ECO:0000256" key="2">
    <source>
        <dbReference type="ARBA" id="ARBA00022859"/>
    </source>
</evidence>
<name>A0A8D2KUP8_VARKO</name>
<reference evidence="5" key="2">
    <citation type="submission" date="2025-09" db="UniProtKB">
        <authorList>
            <consortium name="Ensembl"/>
        </authorList>
    </citation>
    <scope>IDENTIFICATION</scope>
</reference>
<dbReference type="Pfam" id="PF07686">
    <property type="entry name" value="V-set"/>
    <property type="match status" value="1"/>
</dbReference>
<dbReference type="SUPFAM" id="SSF48726">
    <property type="entry name" value="Immunoglobulin"/>
    <property type="match status" value="1"/>
</dbReference>
<dbReference type="InterPro" id="IPR013106">
    <property type="entry name" value="Ig_V-set"/>
</dbReference>
<accession>A0A8D2KUP8</accession>
<evidence type="ECO:0000256" key="3">
    <source>
        <dbReference type="SAM" id="SignalP"/>
    </source>
</evidence>
<dbReference type="GO" id="GO:0005886">
    <property type="term" value="C:plasma membrane"/>
    <property type="evidence" value="ECO:0007669"/>
    <property type="project" value="TreeGrafter"/>
</dbReference>
<protein>
    <recommendedName>
        <fullName evidence="4">Immunoglobulin V-set domain-containing protein</fullName>
    </recommendedName>
</protein>
<feature type="signal peptide" evidence="3">
    <location>
        <begin position="1"/>
        <end position="20"/>
    </location>
</feature>
<dbReference type="InterPro" id="IPR013783">
    <property type="entry name" value="Ig-like_fold"/>
</dbReference>
<proteinExistence type="predicted"/>
<dbReference type="PANTHER" id="PTHR23268">
    <property type="entry name" value="T-CELL RECEPTOR BETA CHAIN"/>
    <property type="match status" value="1"/>
</dbReference>
<dbReference type="Gene3D" id="2.60.40.10">
    <property type="entry name" value="Immunoglobulins"/>
    <property type="match status" value="1"/>
</dbReference>
<keyword evidence="1 3" id="KW-0732">Signal</keyword>
<dbReference type="InterPro" id="IPR036179">
    <property type="entry name" value="Ig-like_dom_sf"/>
</dbReference>
<dbReference type="GO" id="GO:0002376">
    <property type="term" value="P:immune system process"/>
    <property type="evidence" value="ECO:0007669"/>
    <property type="project" value="UniProtKB-KW"/>
</dbReference>
<sequence length="137" mass="15027">MGKELAKMLVGMVFAGLCCGVTVRQEPFKIVQAGIQTSINCEHDDSSFLTILWYRQESNSMQKQLQLVGYSVEGNDPNMEMTNYTIKRPDVKHASLTTPPGQAGDSAVYFCATSKGTARAPCLTAAHELRWTPPILS</sequence>
<evidence type="ECO:0000313" key="6">
    <source>
        <dbReference type="Proteomes" id="UP000694545"/>
    </source>
</evidence>
<dbReference type="OMA" id="YSTGQDN"/>
<evidence type="ECO:0000259" key="4">
    <source>
        <dbReference type="Pfam" id="PF07686"/>
    </source>
</evidence>
<feature type="domain" description="Immunoglobulin V-set" evidence="4">
    <location>
        <begin position="31"/>
        <end position="115"/>
    </location>
</feature>
<dbReference type="Proteomes" id="UP000694545">
    <property type="component" value="Unplaced"/>
</dbReference>